<proteinExistence type="predicted"/>
<dbReference type="EMBL" id="FMJD01000008">
    <property type="protein sequence ID" value="SCM76448.1"/>
    <property type="molecule type" value="Genomic_DNA"/>
</dbReference>
<accession>A0A212LG27</accession>
<gene>
    <name evidence="1" type="ORF">KL86PLE_40253</name>
</gene>
<organism evidence="1">
    <name type="scientific">uncultured Pleomorphomonas sp</name>
    <dbReference type="NCBI Taxonomy" id="442121"/>
    <lineage>
        <taxon>Bacteria</taxon>
        <taxon>Pseudomonadati</taxon>
        <taxon>Pseudomonadota</taxon>
        <taxon>Alphaproteobacteria</taxon>
        <taxon>Hyphomicrobiales</taxon>
        <taxon>Pleomorphomonadaceae</taxon>
        <taxon>Pleomorphomonas</taxon>
        <taxon>environmental samples</taxon>
    </lineage>
</organism>
<reference evidence="1" key="1">
    <citation type="submission" date="2016-08" db="EMBL/GenBank/DDBJ databases">
        <authorList>
            <person name="Seilhamer J.J."/>
        </authorList>
    </citation>
    <scope>NUCLEOTIDE SEQUENCE</scope>
    <source>
        <strain evidence="1">86</strain>
    </source>
</reference>
<protein>
    <submittedName>
        <fullName evidence="1">Uncharacterized protein</fullName>
    </submittedName>
</protein>
<name>A0A212LG27_9HYPH</name>
<sequence>MSVNLIEGNIINTPLLGYLFDLLFARIPEYGEIAYCSP</sequence>
<dbReference type="AlphaFoldDB" id="A0A212LG27"/>
<evidence type="ECO:0000313" key="1">
    <source>
        <dbReference type="EMBL" id="SCM76448.1"/>
    </source>
</evidence>